<feature type="domain" description="VWFA" evidence="7">
    <location>
        <begin position="87"/>
        <end position="314"/>
    </location>
</feature>
<dbReference type="RefSeq" id="WP_345122196.1">
    <property type="nucleotide sequence ID" value="NZ_BAABAT010000002.1"/>
</dbReference>
<keyword evidence="3 6" id="KW-1133">Transmembrane helix</keyword>
<feature type="transmembrane region" description="Helical" evidence="6">
    <location>
        <begin position="6"/>
        <end position="24"/>
    </location>
</feature>
<feature type="region of interest" description="Disordered" evidence="5">
    <location>
        <begin position="185"/>
        <end position="206"/>
    </location>
</feature>
<reference evidence="9" key="1">
    <citation type="journal article" date="2019" name="Int. J. Syst. Evol. Microbiol.">
        <title>The Global Catalogue of Microorganisms (GCM) 10K type strain sequencing project: providing services to taxonomists for standard genome sequencing and annotation.</title>
        <authorList>
            <consortium name="The Broad Institute Genomics Platform"/>
            <consortium name="The Broad Institute Genome Sequencing Center for Infectious Disease"/>
            <person name="Wu L."/>
            <person name="Ma J."/>
        </authorList>
    </citation>
    <scope>NUCLEOTIDE SEQUENCE [LARGE SCALE GENOMIC DNA]</scope>
    <source>
        <strain evidence="9">JCM 17441</strain>
    </source>
</reference>
<dbReference type="EMBL" id="BAABAT010000002">
    <property type="protein sequence ID" value="GAA4245402.1"/>
    <property type="molecule type" value="Genomic_DNA"/>
</dbReference>
<keyword evidence="2 6" id="KW-0812">Transmembrane</keyword>
<name>A0ABP8D085_9ACTN</name>
<gene>
    <name evidence="8" type="ORF">GCM10022255_012620</name>
</gene>
<evidence type="ECO:0000256" key="2">
    <source>
        <dbReference type="ARBA" id="ARBA00022692"/>
    </source>
</evidence>
<evidence type="ECO:0000313" key="9">
    <source>
        <dbReference type="Proteomes" id="UP001500620"/>
    </source>
</evidence>
<dbReference type="PANTHER" id="PTHR22550">
    <property type="entry name" value="SPORE GERMINATION PROTEIN"/>
    <property type="match status" value="1"/>
</dbReference>
<feature type="region of interest" description="Disordered" evidence="5">
    <location>
        <begin position="356"/>
        <end position="378"/>
    </location>
</feature>
<dbReference type="PANTHER" id="PTHR22550:SF5">
    <property type="entry name" value="LEUCINE ZIPPER PROTEIN 4"/>
    <property type="match status" value="1"/>
</dbReference>
<evidence type="ECO:0000259" key="7">
    <source>
        <dbReference type="PROSITE" id="PS50234"/>
    </source>
</evidence>
<dbReference type="Pfam" id="PF07584">
    <property type="entry name" value="BatA"/>
    <property type="match status" value="1"/>
</dbReference>
<dbReference type="Proteomes" id="UP001500620">
    <property type="component" value="Unassembled WGS sequence"/>
</dbReference>
<protein>
    <recommendedName>
        <fullName evidence="7">VWFA domain-containing protein</fullName>
    </recommendedName>
</protein>
<evidence type="ECO:0000256" key="5">
    <source>
        <dbReference type="SAM" id="MobiDB-lite"/>
    </source>
</evidence>
<evidence type="ECO:0000256" key="4">
    <source>
        <dbReference type="ARBA" id="ARBA00023136"/>
    </source>
</evidence>
<keyword evidence="1" id="KW-1003">Cell membrane</keyword>
<accession>A0ABP8D085</accession>
<evidence type="ECO:0000256" key="3">
    <source>
        <dbReference type="ARBA" id="ARBA00022989"/>
    </source>
</evidence>
<evidence type="ECO:0000256" key="6">
    <source>
        <dbReference type="SAM" id="Phobius"/>
    </source>
</evidence>
<keyword evidence="9" id="KW-1185">Reference proteome</keyword>
<dbReference type="PROSITE" id="PS50234">
    <property type="entry name" value="VWFA"/>
    <property type="match status" value="1"/>
</dbReference>
<dbReference type="InterPro" id="IPR002035">
    <property type="entry name" value="VWF_A"/>
</dbReference>
<sequence length="378" mass="39821">MSLTWPWALCALLAFPLLLAYRWWSRRRRRKVAVRLSSVALVRAALPGRTSWRRRVPLALLAAGLVVTGTAAARPQASVVVPDNAATILLAVDVSGSMCSTDVDPNRLTAAQKAAKAFISDHDGGAKIGLVAFSGTAGLLVPPTTEKDKLLKAIDGLRTSRGTAIGLAILASIDAIAEINPDVPPTGAEVPDNNGANGGTANGDYEPDTIVILTDGRNTDGVDPITAAEQAAARRLRVYTIGFGTDQPSPMVCSSNQISGDSFRGGPGGGFGFGGRGRFQDMDEPTLTKVAEMTGAKYFKADNAKALTDVLQDLPSQVTLQKRKTELSFWFALVGALLVLAAVGLAQWWSRAPAPVRQPPLARDQPTNTSSRAGTSRP</sequence>
<dbReference type="InterPro" id="IPR050768">
    <property type="entry name" value="UPF0353/GerABKA_families"/>
</dbReference>
<comment type="caution">
    <text evidence="8">The sequence shown here is derived from an EMBL/GenBank/DDBJ whole genome shotgun (WGS) entry which is preliminary data.</text>
</comment>
<feature type="transmembrane region" description="Helical" evidence="6">
    <location>
        <begin position="327"/>
        <end position="349"/>
    </location>
</feature>
<organism evidence="8 9">
    <name type="scientific">Dactylosporangium darangshiense</name>
    <dbReference type="NCBI Taxonomy" id="579108"/>
    <lineage>
        <taxon>Bacteria</taxon>
        <taxon>Bacillati</taxon>
        <taxon>Actinomycetota</taxon>
        <taxon>Actinomycetes</taxon>
        <taxon>Micromonosporales</taxon>
        <taxon>Micromonosporaceae</taxon>
        <taxon>Dactylosporangium</taxon>
    </lineage>
</organism>
<dbReference type="Pfam" id="PF13519">
    <property type="entry name" value="VWA_2"/>
    <property type="match status" value="1"/>
</dbReference>
<keyword evidence="4 6" id="KW-0472">Membrane</keyword>
<dbReference type="SMART" id="SM00327">
    <property type="entry name" value="VWA"/>
    <property type="match status" value="1"/>
</dbReference>
<dbReference type="InterPro" id="IPR024163">
    <property type="entry name" value="Aerotolerance_reg_N"/>
</dbReference>
<dbReference type="Gene3D" id="3.40.50.410">
    <property type="entry name" value="von Willebrand factor, type A domain"/>
    <property type="match status" value="1"/>
</dbReference>
<feature type="compositionally biased region" description="Polar residues" evidence="5">
    <location>
        <begin position="365"/>
        <end position="378"/>
    </location>
</feature>
<dbReference type="InterPro" id="IPR036465">
    <property type="entry name" value="vWFA_dom_sf"/>
</dbReference>
<dbReference type="SUPFAM" id="SSF53300">
    <property type="entry name" value="vWA-like"/>
    <property type="match status" value="1"/>
</dbReference>
<evidence type="ECO:0000256" key="1">
    <source>
        <dbReference type="ARBA" id="ARBA00022475"/>
    </source>
</evidence>
<proteinExistence type="predicted"/>
<evidence type="ECO:0000313" key="8">
    <source>
        <dbReference type="EMBL" id="GAA4245402.1"/>
    </source>
</evidence>